<protein>
    <submittedName>
        <fullName evidence="2">Flavodoxin</fullName>
    </submittedName>
</protein>
<proteinExistence type="predicted"/>
<name>A0A369B589_9FIRM</name>
<dbReference type="EMBL" id="QPJT01000014">
    <property type="protein sequence ID" value="RCX14854.1"/>
    <property type="molecule type" value="Genomic_DNA"/>
</dbReference>
<gene>
    <name evidence="2" type="ORF">DFR58_11488</name>
</gene>
<keyword evidence="3" id="KW-1185">Reference proteome</keyword>
<evidence type="ECO:0000259" key="1">
    <source>
        <dbReference type="Pfam" id="PF12724"/>
    </source>
</evidence>
<dbReference type="SUPFAM" id="SSF52218">
    <property type="entry name" value="Flavoproteins"/>
    <property type="match status" value="1"/>
</dbReference>
<sequence length="143" mass="15631">MKIKVMYHTRGGNTKKIAEAIAQTAGHTAESVPPAYPDENIKLVFLGAGIYAGKIDPKMQEYIQTLDTGKVKNVALFGTAGSPEGGIQIMRQLLESKGINVLPESFVCPGKFFLFFNRKRPSSDDLKNAQDFAKKAIEAVEKV</sequence>
<dbReference type="Pfam" id="PF12724">
    <property type="entry name" value="Flavodoxin_5"/>
    <property type="match status" value="1"/>
</dbReference>
<dbReference type="OrthoDB" id="1739094at2"/>
<dbReference type="Gene3D" id="3.40.50.360">
    <property type="match status" value="1"/>
</dbReference>
<feature type="domain" description="Flavodoxin" evidence="1">
    <location>
        <begin position="5"/>
        <end position="95"/>
    </location>
</feature>
<dbReference type="InterPro" id="IPR026816">
    <property type="entry name" value="Flavodoxin_dom"/>
</dbReference>
<dbReference type="InterPro" id="IPR029039">
    <property type="entry name" value="Flavoprotein-like_sf"/>
</dbReference>
<comment type="caution">
    <text evidence="2">The sequence shown here is derived from an EMBL/GenBank/DDBJ whole genome shotgun (WGS) entry which is preliminary data.</text>
</comment>
<dbReference type="AlphaFoldDB" id="A0A369B589"/>
<dbReference type="RefSeq" id="WP_114298287.1">
    <property type="nucleotide sequence ID" value="NZ_QPJT01000014.1"/>
</dbReference>
<dbReference type="Proteomes" id="UP000253034">
    <property type="component" value="Unassembled WGS sequence"/>
</dbReference>
<evidence type="ECO:0000313" key="3">
    <source>
        <dbReference type="Proteomes" id="UP000253034"/>
    </source>
</evidence>
<organism evidence="2 3">
    <name type="scientific">Anaerobacterium chartisolvens</name>
    <dbReference type="NCBI Taxonomy" id="1297424"/>
    <lineage>
        <taxon>Bacteria</taxon>
        <taxon>Bacillati</taxon>
        <taxon>Bacillota</taxon>
        <taxon>Clostridia</taxon>
        <taxon>Eubacteriales</taxon>
        <taxon>Oscillospiraceae</taxon>
        <taxon>Anaerobacterium</taxon>
    </lineage>
</organism>
<accession>A0A369B589</accession>
<evidence type="ECO:0000313" key="2">
    <source>
        <dbReference type="EMBL" id="RCX14854.1"/>
    </source>
</evidence>
<reference evidence="2 3" key="1">
    <citation type="submission" date="2018-07" db="EMBL/GenBank/DDBJ databases">
        <title>Genomic Encyclopedia of Type Strains, Phase IV (KMG-IV): sequencing the most valuable type-strain genomes for metagenomic binning, comparative biology and taxonomic classification.</title>
        <authorList>
            <person name="Goeker M."/>
        </authorList>
    </citation>
    <scope>NUCLEOTIDE SEQUENCE [LARGE SCALE GENOMIC DNA]</scope>
    <source>
        <strain evidence="2 3">DSM 27016</strain>
    </source>
</reference>